<evidence type="ECO:0000313" key="2">
    <source>
        <dbReference type="EMBL" id="SEK06191.1"/>
    </source>
</evidence>
<comment type="caution">
    <text evidence="2">The sequence shown here is derived from an EMBL/GenBank/DDBJ whole genome shotgun (WGS) entry which is preliminary data.</text>
</comment>
<dbReference type="InterPro" id="IPR002816">
    <property type="entry name" value="TraB/PrgY/GumN_fam"/>
</dbReference>
<keyword evidence="1" id="KW-0472">Membrane</keyword>
<protein>
    <submittedName>
        <fullName evidence="2">Uncharacterized conserved protein YbaP, TraB family</fullName>
    </submittedName>
</protein>
<keyword evidence="1" id="KW-0812">Transmembrane</keyword>
<dbReference type="EMBL" id="FNZM01000015">
    <property type="protein sequence ID" value="SEK06191.1"/>
    <property type="molecule type" value="Genomic_DNA"/>
</dbReference>
<name>A0AAQ1GJV9_9BURK</name>
<proteinExistence type="predicted"/>
<dbReference type="AlphaFoldDB" id="A0AAQ1GJV9"/>
<dbReference type="CDD" id="cd14789">
    <property type="entry name" value="Tiki"/>
    <property type="match status" value="1"/>
</dbReference>
<evidence type="ECO:0000256" key="1">
    <source>
        <dbReference type="SAM" id="Phobius"/>
    </source>
</evidence>
<sequence length="384" mass="41259">MCGGAQTRGIAFAYAATGPSPQAVTTMINTDRIDETRARARRRTVLRASARLGFCLNLLLGLCVGLCVGIAADARAQDAAPGYRPPVWTASLPGHPTLLLLPTIHGLAHDDPRIDAALAALADGVQAVVLETNVNPTHENVQTILRYGLYPASDNLSNHMQSMSAEALAHCARDSGADIKLFFQHKPWLAGFLVDAVRLHADRFEWKNGATHPHLVPTGESLVFAGIDFRLEAIAQRRSIPLIYLETMEQGMSLFDTMPAADQDAFLQGECAGLHGARQGAASYAQFQQAWVAGDAAQLERLAMARYPGESDAHYDFSQYLFVRGTDIFARTLASDGYFYGKGPILVAVGAGHFFGAQSLLQRLRDAGYTVTGPAPALGEVAAR</sequence>
<feature type="transmembrane region" description="Helical" evidence="1">
    <location>
        <begin position="52"/>
        <end position="72"/>
    </location>
</feature>
<evidence type="ECO:0000313" key="3">
    <source>
        <dbReference type="Proteomes" id="UP000183529"/>
    </source>
</evidence>
<organism evidence="2 3">
    <name type="scientific">Paraburkholderia tropica</name>
    <dbReference type="NCBI Taxonomy" id="92647"/>
    <lineage>
        <taxon>Bacteria</taxon>
        <taxon>Pseudomonadati</taxon>
        <taxon>Pseudomonadota</taxon>
        <taxon>Betaproteobacteria</taxon>
        <taxon>Burkholderiales</taxon>
        <taxon>Burkholderiaceae</taxon>
        <taxon>Paraburkholderia</taxon>
    </lineage>
</organism>
<keyword evidence="1" id="KW-1133">Transmembrane helix</keyword>
<dbReference type="InterPro" id="IPR047111">
    <property type="entry name" value="YbaP-like"/>
</dbReference>
<dbReference type="Pfam" id="PF01963">
    <property type="entry name" value="TraB_PrgY_gumN"/>
    <property type="match status" value="1"/>
</dbReference>
<accession>A0AAQ1GJV9</accession>
<dbReference type="PANTHER" id="PTHR40590:SF1">
    <property type="entry name" value="CYTOPLASMIC PROTEIN"/>
    <property type="match status" value="1"/>
</dbReference>
<dbReference type="PANTHER" id="PTHR40590">
    <property type="entry name" value="CYTOPLASMIC PROTEIN-RELATED"/>
    <property type="match status" value="1"/>
</dbReference>
<reference evidence="2 3" key="1">
    <citation type="submission" date="2016-10" db="EMBL/GenBank/DDBJ databases">
        <authorList>
            <person name="Varghese N."/>
            <person name="Submissions S."/>
        </authorList>
    </citation>
    <scope>NUCLEOTIDE SEQUENCE [LARGE SCALE GENOMIC DNA]</scope>
    <source>
        <strain evidence="2 3">LMG 22274</strain>
    </source>
</reference>
<gene>
    <name evidence="2" type="ORF">SAMN05216550_11556</name>
</gene>
<dbReference type="Proteomes" id="UP000183529">
    <property type="component" value="Unassembled WGS sequence"/>
</dbReference>